<comment type="caution">
    <text evidence="2">The sequence shown here is derived from an EMBL/GenBank/DDBJ whole genome shotgun (WGS) entry which is preliminary data.</text>
</comment>
<evidence type="ECO:0000313" key="2">
    <source>
        <dbReference type="EMBL" id="KAL3682817.1"/>
    </source>
</evidence>
<gene>
    <name evidence="2" type="ORF">R1sor_000839</name>
</gene>
<reference evidence="2 3" key="1">
    <citation type="submission" date="2024-09" db="EMBL/GenBank/DDBJ databases">
        <title>Chromosome-scale assembly of Riccia sorocarpa.</title>
        <authorList>
            <person name="Paukszto L."/>
        </authorList>
    </citation>
    <scope>NUCLEOTIDE SEQUENCE [LARGE SCALE GENOMIC DNA]</scope>
    <source>
        <strain evidence="2">LP-2024</strain>
        <tissue evidence="2">Aerial parts of the thallus</tissue>
    </source>
</reference>
<proteinExistence type="predicted"/>
<sequence length="396" mass="46006">MFNFKKDDKVLYCVATGKIKRRKLKYIWEGPYIVQTVLDNGNICIVNDDKSFIQIVNGNKLRPYGVNKFTRGDPFVEQVEDILREVESTTEEYWPNVADDYRIELTPKGKGFLPERNSEGEEIPFNQGEKIGNRARRWREAKQAKETLLLETSQYRIEVPPISKNLSKYPRERNPLERPKKGKKRMDDVRRMYKMEASKVFYAWKDYALSLERMRPFSAYNPKGKEMLSNQDLCYGNGLKRSKVARVSKRESLWEKYYYGIGEPSTSRYPDVDLYNISVINMSEEHASDVDTIEENMQHVPINIMNGSRKDINCYSISILREEDQPDDVNVMMGESVPDTHPDGCNSSGINIEGTKKGIITIHDGRIQRQWIEPKDYLKFINHPEIMANTGYHGNG</sequence>
<dbReference type="EMBL" id="JBJQOH010000006">
    <property type="protein sequence ID" value="KAL3682817.1"/>
    <property type="molecule type" value="Genomic_DNA"/>
</dbReference>
<dbReference type="Proteomes" id="UP001633002">
    <property type="component" value="Unassembled WGS sequence"/>
</dbReference>
<protein>
    <submittedName>
        <fullName evidence="2">Uncharacterized protein</fullName>
    </submittedName>
</protein>
<evidence type="ECO:0000256" key="1">
    <source>
        <dbReference type="SAM" id="MobiDB-lite"/>
    </source>
</evidence>
<keyword evidence="3" id="KW-1185">Reference proteome</keyword>
<name>A0ABD3GU94_9MARC</name>
<evidence type="ECO:0000313" key="3">
    <source>
        <dbReference type="Proteomes" id="UP001633002"/>
    </source>
</evidence>
<organism evidence="2 3">
    <name type="scientific">Riccia sorocarpa</name>
    <dbReference type="NCBI Taxonomy" id="122646"/>
    <lineage>
        <taxon>Eukaryota</taxon>
        <taxon>Viridiplantae</taxon>
        <taxon>Streptophyta</taxon>
        <taxon>Embryophyta</taxon>
        <taxon>Marchantiophyta</taxon>
        <taxon>Marchantiopsida</taxon>
        <taxon>Marchantiidae</taxon>
        <taxon>Marchantiales</taxon>
        <taxon>Ricciaceae</taxon>
        <taxon>Riccia</taxon>
    </lineage>
</organism>
<feature type="compositionally biased region" description="Basic and acidic residues" evidence="1">
    <location>
        <begin position="169"/>
        <end position="185"/>
    </location>
</feature>
<dbReference type="AlphaFoldDB" id="A0ABD3GU94"/>
<feature type="region of interest" description="Disordered" evidence="1">
    <location>
        <begin position="166"/>
        <end position="185"/>
    </location>
</feature>
<accession>A0ABD3GU94</accession>